<organism evidence="1 2">
    <name type="scientific">Operophtera brumata</name>
    <name type="common">Winter moth</name>
    <name type="synonym">Phalaena brumata</name>
    <dbReference type="NCBI Taxonomy" id="104452"/>
    <lineage>
        <taxon>Eukaryota</taxon>
        <taxon>Metazoa</taxon>
        <taxon>Ecdysozoa</taxon>
        <taxon>Arthropoda</taxon>
        <taxon>Hexapoda</taxon>
        <taxon>Insecta</taxon>
        <taxon>Pterygota</taxon>
        <taxon>Neoptera</taxon>
        <taxon>Endopterygota</taxon>
        <taxon>Lepidoptera</taxon>
        <taxon>Glossata</taxon>
        <taxon>Ditrysia</taxon>
        <taxon>Geometroidea</taxon>
        <taxon>Geometridae</taxon>
        <taxon>Larentiinae</taxon>
        <taxon>Operophtera</taxon>
    </lineage>
</organism>
<dbReference type="PANTHER" id="PTHR12042:SF21">
    <property type="entry name" value="ALPHA1,4-GALACTOSYLTRANSFERASE 1-RELATED"/>
    <property type="match status" value="1"/>
</dbReference>
<dbReference type="PANTHER" id="PTHR12042">
    <property type="entry name" value="LACTOSYLCERAMIDE 4-ALPHA-GALACTOSYLTRANSFERASE ALPHA- 1,4-GALACTOSYLTRANSFERASE"/>
    <property type="match status" value="1"/>
</dbReference>
<name>A0A0L7KQA1_OPEBR</name>
<dbReference type="Pfam" id="PF04488">
    <property type="entry name" value="Gly_transf_sug"/>
    <property type="match status" value="1"/>
</dbReference>
<gene>
    <name evidence="1" type="ORF">OBRU01_22936</name>
</gene>
<protein>
    <recommendedName>
        <fullName evidence="3">Alpha-1,4-N-acetylglucosaminyltransferase</fullName>
    </recommendedName>
</protein>
<dbReference type="GO" id="GO:0016020">
    <property type="term" value="C:membrane"/>
    <property type="evidence" value="ECO:0007669"/>
    <property type="project" value="GOC"/>
</dbReference>
<dbReference type="InterPro" id="IPR051981">
    <property type="entry name" value="Glycosyltransf_32"/>
</dbReference>
<dbReference type="SUPFAM" id="SSF53448">
    <property type="entry name" value="Nucleotide-diphospho-sugar transferases"/>
    <property type="match status" value="1"/>
</dbReference>
<dbReference type="InterPro" id="IPR029044">
    <property type="entry name" value="Nucleotide-diphossugar_trans"/>
</dbReference>
<evidence type="ECO:0008006" key="3">
    <source>
        <dbReference type="Google" id="ProtNLM"/>
    </source>
</evidence>
<dbReference type="Proteomes" id="UP000037510">
    <property type="component" value="Unassembled WGS sequence"/>
</dbReference>
<evidence type="ECO:0000313" key="1">
    <source>
        <dbReference type="EMBL" id="KOB65280.1"/>
    </source>
</evidence>
<keyword evidence="2" id="KW-1185">Reference proteome</keyword>
<dbReference type="GO" id="GO:0006688">
    <property type="term" value="P:glycosphingolipid biosynthetic process"/>
    <property type="evidence" value="ECO:0007669"/>
    <property type="project" value="TreeGrafter"/>
</dbReference>
<dbReference type="STRING" id="104452.A0A0L7KQA1"/>
<sequence length="189" mass="21053">RAEDDISCHYITEGDALSSAEDTSFSPPTDSIFFHETSCRGELNSRQACAVESAAKAHPGRHVYVLFSGPITDYLPFIDSGYPNIHFARVHIDEYAKDTVLEDLLSKRTHDTSKKWKLFKFGGLYLDLDMVVVKALDHLGRNWVSMSTTQNYSTQSAGQTPCSTPSLEKSVTSVTRTTYGMTSHVTLDY</sequence>
<dbReference type="InterPro" id="IPR007577">
    <property type="entry name" value="GlycoTrfase_DXD_sugar-bd_CS"/>
</dbReference>
<proteinExistence type="predicted"/>
<accession>A0A0L7KQA1</accession>
<reference evidence="1 2" key="1">
    <citation type="journal article" date="2015" name="Genome Biol. Evol.">
        <title>The genome of winter moth (Operophtera brumata) provides a genomic perspective on sexual dimorphism and phenology.</title>
        <authorList>
            <person name="Derks M.F."/>
            <person name="Smit S."/>
            <person name="Salis L."/>
            <person name="Schijlen E."/>
            <person name="Bossers A."/>
            <person name="Mateman C."/>
            <person name="Pijl A.S."/>
            <person name="de Ridder D."/>
            <person name="Groenen M.A."/>
            <person name="Visser M.E."/>
            <person name="Megens H.J."/>
        </authorList>
    </citation>
    <scope>NUCLEOTIDE SEQUENCE [LARGE SCALE GENOMIC DNA]</scope>
    <source>
        <strain evidence="1">WM2013NL</strain>
        <tissue evidence="1">Head and thorax</tissue>
    </source>
</reference>
<feature type="non-terminal residue" evidence="1">
    <location>
        <position position="1"/>
    </location>
</feature>
<dbReference type="GO" id="GO:0035248">
    <property type="term" value="F:alpha-1,4-N-acetylgalactosaminyltransferase activity"/>
    <property type="evidence" value="ECO:0007669"/>
    <property type="project" value="TreeGrafter"/>
</dbReference>
<dbReference type="AlphaFoldDB" id="A0A0L7KQA1"/>
<dbReference type="EMBL" id="JTDY01007342">
    <property type="protein sequence ID" value="KOB65280.1"/>
    <property type="molecule type" value="Genomic_DNA"/>
</dbReference>
<dbReference type="Gene3D" id="3.90.550.20">
    <property type="match status" value="1"/>
</dbReference>
<comment type="caution">
    <text evidence="1">The sequence shown here is derived from an EMBL/GenBank/DDBJ whole genome shotgun (WGS) entry which is preliminary data.</text>
</comment>
<evidence type="ECO:0000313" key="2">
    <source>
        <dbReference type="Proteomes" id="UP000037510"/>
    </source>
</evidence>